<dbReference type="Proteomes" id="UP000001194">
    <property type="component" value="Unassembled WGS sequence"/>
</dbReference>
<dbReference type="GeneID" id="6070854"/>
<dbReference type="OrthoDB" id="10570861at2759"/>
<dbReference type="RefSeq" id="XP_001874762.1">
    <property type="nucleotide sequence ID" value="XM_001874727.1"/>
</dbReference>
<name>B0CRZ0_LACBS</name>
<proteinExistence type="predicted"/>
<gene>
    <name evidence="2" type="ORF">LACBIDRAFT_322050</name>
</gene>
<evidence type="ECO:0000256" key="1">
    <source>
        <dbReference type="SAM" id="MobiDB-lite"/>
    </source>
</evidence>
<dbReference type="AlphaFoldDB" id="B0CRZ0"/>
<protein>
    <submittedName>
        <fullName evidence="2">Predicted protein</fullName>
    </submittedName>
</protein>
<organism evidence="3">
    <name type="scientific">Laccaria bicolor (strain S238N-H82 / ATCC MYA-4686)</name>
    <name type="common">Bicoloured deceiver</name>
    <name type="synonym">Laccaria laccata var. bicolor</name>
    <dbReference type="NCBI Taxonomy" id="486041"/>
    <lineage>
        <taxon>Eukaryota</taxon>
        <taxon>Fungi</taxon>
        <taxon>Dikarya</taxon>
        <taxon>Basidiomycota</taxon>
        <taxon>Agaricomycotina</taxon>
        <taxon>Agaricomycetes</taxon>
        <taxon>Agaricomycetidae</taxon>
        <taxon>Agaricales</taxon>
        <taxon>Agaricineae</taxon>
        <taxon>Hydnangiaceae</taxon>
        <taxon>Laccaria</taxon>
    </lineage>
</organism>
<dbReference type="EMBL" id="DS547092">
    <property type="protein sequence ID" value="EDR14203.1"/>
    <property type="molecule type" value="Genomic_DNA"/>
</dbReference>
<feature type="compositionally biased region" description="Acidic residues" evidence="1">
    <location>
        <begin position="177"/>
        <end position="191"/>
    </location>
</feature>
<keyword evidence="3" id="KW-1185">Reference proteome</keyword>
<accession>B0CRZ0</accession>
<evidence type="ECO:0000313" key="2">
    <source>
        <dbReference type="EMBL" id="EDR14203.1"/>
    </source>
</evidence>
<dbReference type="KEGG" id="lbc:LACBIDRAFT_322050"/>
<dbReference type="HOGENOM" id="CLU_885865_0_0_1"/>
<reference evidence="2 3" key="1">
    <citation type="journal article" date="2008" name="Nature">
        <title>The genome of Laccaria bicolor provides insights into mycorrhizal symbiosis.</title>
        <authorList>
            <person name="Martin F."/>
            <person name="Aerts A."/>
            <person name="Ahren D."/>
            <person name="Brun A."/>
            <person name="Danchin E.G.J."/>
            <person name="Duchaussoy F."/>
            <person name="Gibon J."/>
            <person name="Kohler A."/>
            <person name="Lindquist E."/>
            <person name="Pereda V."/>
            <person name="Salamov A."/>
            <person name="Shapiro H.J."/>
            <person name="Wuyts J."/>
            <person name="Blaudez D."/>
            <person name="Buee M."/>
            <person name="Brokstein P."/>
            <person name="Canbaeck B."/>
            <person name="Cohen D."/>
            <person name="Courty P.E."/>
            <person name="Coutinho P.M."/>
            <person name="Delaruelle C."/>
            <person name="Detter J.C."/>
            <person name="Deveau A."/>
            <person name="DiFazio S."/>
            <person name="Duplessis S."/>
            <person name="Fraissinet-Tachet L."/>
            <person name="Lucic E."/>
            <person name="Frey-Klett P."/>
            <person name="Fourrey C."/>
            <person name="Feussner I."/>
            <person name="Gay G."/>
            <person name="Grimwood J."/>
            <person name="Hoegger P.J."/>
            <person name="Jain P."/>
            <person name="Kilaru S."/>
            <person name="Labbe J."/>
            <person name="Lin Y.C."/>
            <person name="Legue V."/>
            <person name="Le Tacon F."/>
            <person name="Marmeisse R."/>
            <person name="Melayah D."/>
            <person name="Montanini B."/>
            <person name="Muratet M."/>
            <person name="Nehls U."/>
            <person name="Niculita-Hirzel H."/>
            <person name="Oudot-Le Secq M.P."/>
            <person name="Peter M."/>
            <person name="Quesneville H."/>
            <person name="Rajashekar B."/>
            <person name="Reich M."/>
            <person name="Rouhier N."/>
            <person name="Schmutz J."/>
            <person name="Yin T."/>
            <person name="Chalot M."/>
            <person name="Henrissat B."/>
            <person name="Kuees U."/>
            <person name="Lucas S."/>
            <person name="Van de Peer Y."/>
            <person name="Podila G.K."/>
            <person name="Polle A."/>
            <person name="Pukkila P.J."/>
            <person name="Richardson P.M."/>
            <person name="Rouze P."/>
            <person name="Sanders I.R."/>
            <person name="Stajich J.E."/>
            <person name="Tunlid A."/>
            <person name="Tuskan G."/>
            <person name="Grigoriev I.V."/>
        </authorList>
    </citation>
    <scope>NUCLEOTIDE SEQUENCE [LARGE SCALE GENOMIC DNA]</scope>
    <source>
        <strain evidence="3">S238N-H82 / ATCC MYA-4686</strain>
    </source>
</reference>
<evidence type="ECO:0000313" key="3">
    <source>
        <dbReference type="Proteomes" id="UP000001194"/>
    </source>
</evidence>
<dbReference type="InParanoid" id="B0CRZ0"/>
<feature type="region of interest" description="Disordered" evidence="1">
    <location>
        <begin position="172"/>
        <end position="191"/>
    </location>
</feature>
<sequence>MDNVSKNSANNLSVVHAEQKLERRFAEEENLQLRVGQLKDSSRPSLKKSLIEQRRNSIRSNISALQVCLPQETAVHHEELKGSPFVAVEISRTANRGRFELDSNQPSEAQGLHGLVTNGEALSALSFKVKRTELRTGVLNRLPWPITMDEADAYRLCFATCTIMDIATTPHLLGSEGDSDSPDGEYENESESEVEHMGSIIVIAIVLARYGCSSNKMFSKWNLLRHEAVQGVEFRFTALDDGKAYERSSADEDLGLGQARVQGLIAHLDNSPPPSSHTASVRVNWKTSVLIIEVCFHLEFIFQYRNIGLWEVRA</sequence>